<protein>
    <submittedName>
        <fullName evidence="5">Transcriptional regulator, TetR family</fullName>
    </submittedName>
</protein>
<gene>
    <name evidence="5" type="ORF">SAMN02745157_0367</name>
</gene>
<dbReference type="Proteomes" id="UP000184485">
    <property type="component" value="Unassembled WGS sequence"/>
</dbReference>
<proteinExistence type="predicted"/>
<dbReference type="InterPro" id="IPR001647">
    <property type="entry name" value="HTH_TetR"/>
</dbReference>
<evidence type="ECO:0000313" key="6">
    <source>
        <dbReference type="Proteomes" id="UP000184485"/>
    </source>
</evidence>
<dbReference type="PRINTS" id="PR00455">
    <property type="entry name" value="HTHTETR"/>
</dbReference>
<dbReference type="PROSITE" id="PS50977">
    <property type="entry name" value="HTH_TETR_2"/>
    <property type="match status" value="1"/>
</dbReference>
<dbReference type="InterPro" id="IPR036271">
    <property type="entry name" value="Tet_transcr_reg_TetR-rel_C_sf"/>
</dbReference>
<keyword evidence="6" id="KW-1185">Reference proteome</keyword>
<keyword evidence="1 2" id="KW-0238">DNA-binding</keyword>
<organism evidence="5 6">
    <name type="scientific">Kaistia soli DSM 19436</name>
    <dbReference type="NCBI Taxonomy" id="1122133"/>
    <lineage>
        <taxon>Bacteria</taxon>
        <taxon>Pseudomonadati</taxon>
        <taxon>Pseudomonadota</taxon>
        <taxon>Alphaproteobacteria</taxon>
        <taxon>Hyphomicrobiales</taxon>
        <taxon>Kaistiaceae</taxon>
        <taxon>Kaistia</taxon>
    </lineage>
</organism>
<name>A0A1M4U7R0_9HYPH</name>
<dbReference type="Pfam" id="PF17938">
    <property type="entry name" value="TetR_C_29"/>
    <property type="match status" value="1"/>
</dbReference>
<dbReference type="GO" id="GO:0003677">
    <property type="term" value="F:DNA binding"/>
    <property type="evidence" value="ECO:0007669"/>
    <property type="project" value="UniProtKB-UniRule"/>
</dbReference>
<dbReference type="InterPro" id="IPR041474">
    <property type="entry name" value="NicS_C"/>
</dbReference>
<dbReference type="PANTHER" id="PTHR30328">
    <property type="entry name" value="TRANSCRIPTIONAL REPRESSOR"/>
    <property type="match status" value="1"/>
</dbReference>
<evidence type="ECO:0000256" key="1">
    <source>
        <dbReference type="ARBA" id="ARBA00023125"/>
    </source>
</evidence>
<feature type="DNA-binding region" description="H-T-H motif" evidence="2">
    <location>
        <begin position="52"/>
        <end position="71"/>
    </location>
</feature>
<dbReference type="EMBL" id="FQUP01000001">
    <property type="protein sequence ID" value="SHE52648.1"/>
    <property type="molecule type" value="Genomic_DNA"/>
</dbReference>
<dbReference type="AlphaFoldDB" id="A0A1M4U7R0"/>
<dbReference type="OrthoDB" id="2356263at2"/>
<feature type="region of interest" description="Disordered" evidence="3">
    <location>
        <begin position="1"/>
        <end position="27"/>
    </location>
</feature>
<evidence type="ECO:0000313" key="5">
    <source>
        <dbReference type="EMBL" id="SHE52648.1"/>
    </source>
</evidence>
<evidence type="ECO:0000256" key="2">
    <source>
        <dbReference type="PROSITE-ProRule" id="PRU00335"/>
    </source>
</evidence>
<dbReference type="SUPFAM" id="SSF46689">
    <property type="entry name" value="Homeodomain-like"/>
    <property type="match status" value="1"/>
</dbReference>
<dbReference type="SUPFAM" id="SSF48498">
    <property type="entry name" value="Tetracyclin repressor-like, C-terminal domain"/>
    <property type="match status" value="1"/>
</dbReference>
<dbReference type="Pfam" id="PF00440">
    <property type="entry name" value="TetR_N"/>
    <property type="match status" value="1"/>
</dbReference>
<dbReference type="STRING" id="1122133.SAMN02745157_0367"/>
<accession>A0A1M4U7R0</accession>
<dbReference type="RefSeq" id="WP_073050957.1">
    <property type="nucleotide sequence ID" value="NZ_FQUP01000001.1"/>
</dbReference>
<dbReference type="PANTHER" id="PTHR30328:SF54">
    <property type="entry name" value="HTH-TYPE TRANSCRIPTIONAL REPRESSOR SCO4008"/>
    <property type="match status" value="1"/>
</dbReference>
<feature type="domain" description="HTH tetR-type" evidence="4">
    <location>
        <begin position="29"/>
        <end position="89"/>
    </location>
</feature>
<reference evidence="5 6" key="1">
    <citation type="submission" date="2016-11" db="EMBL/GenBank/DDBJ databases">
        <authorList>
            <person name="Jaros S."/>
            <person name="Januszkiewicz K."/>
            <person name="Wedrychowicz H."/>
        </authorList>
    </citation>
    <scope>NUCLEOTIDE SEQUENCE [LARGE SCALE GENOMIC DNA]</scope>
    <source>
        <strain evidence="5 6">DSM 19436</strain>
    </source>
</reference>
<dbReference type="InterPro" id="IPR009057">
    <property type="entry name" value="Homeodomain-like_sf"/>
</dbReference>
<dbReference type="Gene3D" id="1.10.357.10">
    <property type="entry name" value="Tetracycline Repressor, domain 2"/>
    <property type="match status" value="1"/>
</dbReference>
<evidence type="ECO:0000259" key="4">
    <source>
        <dbReference type="PROSITE" id="PS50977"/>
    </source>
</evidence>
<evidence type="ECO:0000256" key="3">
    <source>
        <dbReference type="SAM" id="MobiDB-lite"/>
    </source>
</evidence>
<feature type="compositionally biased region" description="Basic and acidic residues" evidence="3">
    <location>
        <begin position="18"/>
        <end position="27"/>
    </location>
</feature>
<dbReference type="InterPro" id="IPR050109">
    <property type="entry name" value="HTH-type_TetR-like_transc_reg"/>
</dbReference>
<sequence length="228" mass="25316">MALEKQPGESGAGGQTESGKRASGRGDAEVSRNNILDIATEEFAANGLSGARVDTIAEKTLTSKRMIYYHFGSKEGLYLAVLERAYGGIRIVEGDLHLDEYSPEDAIRILIGSTFDYQNDHPEFVRLVAIENIHNADHLKTLPVIAKLNASVIDTIQRILDRGRSDGTFKAAIDATDLHMMISSFCFFRVSNRHTFSTIFERDLGDAVVLVRHRQLIQDMIVTYLKNG</sequence>